<feature type="binding site" evidence="9">
    <location>
        <position position="133"/>
    </location>
    <ligand>
        <name>Mn(2+)</name>
        <dbReference type="ChEBI" id="CHEBI:29035"/>
    </ligand>
</feature>
<comment type="caution">
    <text evidence="9">Lacks conserved residue(s) required for the propagation of feature annotation.</text>
</comment>
<feature type="binding site" evidence="9">
    <location>
        <position position="191"/>
    </location>
    <ligand>
        <name>1-deoxy-D-xylulose 5-phosphate</name>
        <dbReference type="ChEBI" id="CHEBI:57792"/>
    </ligand>
</feature>
<organism evidence="13 14">
    <name type="scientific">Campylobacter portucalensis</name>
    <dbReference type="NCBI Taxonomy" id="2608384"/>
    <lineage>
        <taxon>Bacteria</taxon>
        <taxon>Pseudomonadati</taxon>
        <taxon>Campylobacterota</taxon>
        <taxon>Epsilonproteobacteria</taxon>
        <taxon>Campylobacterales</taxon>
        <taxon>Campylobacteraceae</taxon>
        <taxon>Campylobacter</taxon>
    </lineage>
</organism>
<dbReference type="InterPro" id="IPR003821">
    <property type="entry name" value="DXP_reductoisomerase"/>
</dbReference>
<feature type="binding site" evidence="9">
    <location>
        <position position="10"/>
    </location>
    <ligand>
        <name>NADPH</name>
        <dbReference type="ChEBI" id="CHEBI:57783"/>
    </ligand>
</feature>
<reference evidence="13 14" key="1">
    <citation type="submission" date="2019-09" db="EMBL/GenBank/DDBJ databases">
        <authorList>
            <person name="Silva M."/>
            <person name="Pereira G."/>
            <person name="Lopes-Da-Costa L."/>
            <person name="Silva E."/>
        </authorList>
    </citation>
    <scope>NUCLEOTIDE SEQUENCE [LARGE SCALE GENOMIC DNA]</scope>
    <source>
        <strain evidence="13 14">FMV-PI01</strain>
    </source>
</reference>
<dbReference type="PIRSF" id="PIRSF006205">
    <property type="entry name" value="Dxp_reductismrs"/>
    <property type="match status" value="1"/>
</dbReference>
<dbReference type="HAMAP" id="MF_00183">
    <property type="entry name" value="DXP_reductoisom"/>
    <property type="match status" value="1"/>
</dbReference>
<evidence type="ECO:0000256" key="3">
    <source>
        <dbReference type="ARBA" id="ARBA00022723"/>
    </source>
</evidence>
<feature type="binding site" evidence="9">
    <location>
        <position position="7"/>
    </location>
    <ligand>
        <name>NADPH</name>
        <dbReference type="ChEBI" id="CHEBI:57783"/>
    </ligand>
</feature>
<evidence type="ECO:0000259" key="10">
    <source>
        <dbReference type="Pfam" id="PF02670"/>
    </source>
</evidence>
<evidence type="ECO:0000256" key="1">
    <source>
        <dbReference type="ARBA" id="ARBA00005094"/>
    </source>
</evidence>
<keyword evidence="6 9" id="KW-0464">Manganese</keyword>
<dbReference type="NCBIfam" id="TIGR00243">
    <property type="entry name" value="Dxr"/>
    <property type="match status" value="1"/>
</dbReference>
<comment type="catalytic activity">
    <reaction evidence="8">
        <text>2-C-methyl-D-erythritol 4-phosphate + NADP(+) = 1-deoxy-D-xylulose 5-phosphate + NADPH + H(+)</text>
        <dbReference type="Rhea" id="RHEA:13717"/>
        <dbReference type="ChEBI" id="CHEBI:15378"/>
        <dbReference type="ChEBI" id="CHEBI:57783"/>
        <dbReference type="ChEBI" id="CHEBI:57792"/>
        <dbReference type="ChEBI" id="CHEBI:58262"/>
        <dbReference type="ChEBI" id="CHEBI:58349"/>
        <dbReference type="EC" id="1.1.1.267"/>
    </reaction>
    <physiologicalReaction direction="right-to-left" evidence="8">
        <dbReference type="Rhea" id="RHEA:13719"/>
    </physiologicalReaction>
</comment>
<dbReference type="InterPro" id="IPR036169">
    <property type="entry name" value="DXPR_C_sf"/>
</dbReference>
<dbReference type="RefSeq" id="WP_154570188.1">
    <property type="nucleotide sequence ID" value="NZ_VWSJ01000004.1"/>
</dbReference>
<dbReference type="Gene3D" id="1.10.1740.10">
    <property type="match status" value="1"/>
</dbReference>
<evidence type="ECO:0000256" key="5">
    <source>
        <dbReference type="ARBA" id="ARBA00023002"/>
    </source>
</evidence>
<evidence type="ECO:0000259" key="12">
    <source>
        <dbReference type="Pfam" id="PF13288"/>
    </source>
</evidence>
<evidence type="ECO:0000256" key="6">
    <source>
        <dbReference type="ARBA" id="ARBA00023211"/>
    </source>
</evidence>
<dbReference type="Gene3D" id="3.40.50.720">
    <property type="entry name" value="NAD(P)-binding Rossmann-like Domain"/>
    <property type="match status" value="1"/>
</dbReference>
<feature type="binding site" evidence="9">
    <location>
        <position position="200"/>
    </location>
    <ligand>
        <name>1-deoxy-D-xylulose 5-phosphate</name>
        <dbReference type="ChEBI" id="CHEBI:57792"/>
    </ligand>
</feature>
<keyword evidence="13" id="KW-0413">Isomerase</keyword>
<feature type="binding site" evidence="9">
    <location>
        <position position="33"/>
    </location>
    <ligand>
        <name>NADPH</name>
        <dbReference type="ChEBI" id="CHEBI:57783"/>
    </ligand>
</feature>
<sequence>MVVLGSTGSIGVNSLLIADKFNIKIEALSCNKNVDLLNLQIAKFSPKFVCVGDKSLVKFVNHKNVFVGENGLLEMLKECKSSKIINALVGFAGLRPSVEIQKLNKTLCLANKESLVVAGKFLNTDDIIAIDSEHFGLRFLLKKAPKIHKMIITASGGAFRDASLDEIKNATPKDALNHPNWDMGAKITIDSATMTNKLFEIMEAFWLYKATNLDALIEKNSIIHAFIKFIDGSTTAHFSVPDMKLAIASAILDEINEPIIKPINLLDFKFEFSKIDLKKYPIFALKDEVIKNPDLGVIINAANEVYVKKFLNSECKFLDNEKIVFKSLDKFSGFKAENLDQIFEMDKKVREFLKE</sequence>
<dbReference type="InterPro" id="IPR013644">
    <property type="entry name" value="DXP_reductoisomerase_C"/>
</dbReference>
<evidence type="ECO:0000256" key="4">
    <source>
        <dbReference type="ARBA" id="ARBA00022857"/>
    </source>
</evidence>
<feature type="binding site" evidence="9">
    <location>
        <position position="132"/>
    </location>
    <ligand>
        <name>1-deoxy-D-xylulose 5-phosphate</name>
        <dbReference type="ChEBI" id="CHEBI:57792"/>
    </ligand>
</feature>
<dbReference type="Pfam" id="PF08436">
    <property type="entry name" value="DXP_redisom_C"/>
    <property type="match status" value="1"/>
</dbReference>
<keyword evidence="4 9" id="KW-0521">NADP</keyword>
<evidence type="ECO:0000259" key="11">
    <source>
        <dbReference type="Pfam" id="PF08436"/>
    </source>
</evidence>
<proteinExistence type="inferred from homology"/>
<dbReference type="GO" id="GO:0030145">
    <property type="term" value="F:manganese ion binding"/>
    <property type="evidence" value="ECO:0007669"/>
    <property type="project" value="TreeGrafter"/>
</dbReference>
<feature type="domain" description="1-deoxy-D-xylulose 5-phosphate reductoisomerase N-terminal" evidence="10">
    <location>
        <begin position="1"/>
        <end position="119"/>
    </location>
</feature>
<keyword evidence="5 9" id="KW-0560">Oxidoreductase</keyword>
<name>A0A6L5WFX7_9BACT</name>
<feature type="binding site" evidence="9">
    <location>
        <position position="8"/>
    </location>
    <ligand>
        <name>NADPH</name>
        <dbReference type="ChEBI" id="CHEBI:57783"/>
    </ligand>
</feature>
<comment type="function">
    <text evidence="9">Catalyzes the NADPH-dependent rearrangement and reduction of 1-deoxy-D-xylulose-5-phosphate (DXP) to 2-C-methyl-D-erythritol 4-phosphate (MEP).</text>
</comment>
<gene>
    <name evidence="9" type="primary">dxr</name>
    <name evidence="13" type="ORF">F1B92_01730</name>
</gene>
<dbReference type="GO" id="GO:0016853">
    <property type="term" value="F:isomerase activity"/>
    <property type="evidence" value="ECO:0007669"/>
    <property type="project" value="UniProtKB-KW"/>
</dbReference>
<evidence type="ECO:0000256" key="8">
    <source>
        <dbReference type="ARBA" id="ARBA00048543"/>
    </source>
</evidence>
<dbReference type="SUPFAM" id="SSF51735">
    <property type="entry name" value="NAD(P)-binding Rossmann-fold domains"/>
    <property type="match status" value="1"/>
</dbReference>
<feature type="binding site" evidence="9">
    <location>
        <position position="196"/>
    </location>
    <ligand>
        <name>1-deoxy-D-xylulose 5-phosphate</name>
        <dbReference type="ChEBI" id="CHEBI:57792"/>
    </ligand>
</feature>
<feature type="binding site" evidence="9">
    <location>
        <position position="133"/>
    </location>
    <ligand>
        <name>1-deoxy-D-xylulose 5-phosphate</name>
        <dbReference type="ChEBI" id="CHEBI:57792"/>
    </ligand>
</feature>
<dbReference type="SUPFAM" id="SSF55347">
    <property type="entry name" value="Glyceraldehyde-3-phosphate dehydrogenase-like, C-terminal domain"/>
    <property type="match status" value="1"/>
</dbReference>
<dbReference type="GO" id="GO:0051484">
    <property type="term" value="P:isopentenyl diphosphate biosynthetic process, methylerythritol 4-phosphate pathway involved in terpenoid biosynthetic process"/>
    <property type="evidence" value="ECO:0007669"/>
    <property type="project" value="TreeGrafter"/>
</dbReference>
<evidence type="ECO:0000313" key="13">
    <source>
        <dbReference type="EMBL" id="MSN95924.1"/>
    </source>
</evidence>
<reference evidence="13 14" key="2">
    <citation type="submission" date="2020-03" db="EMBL/GenBank/DDBJ databases">
        <title>Campylobacter portucalensis sp. nov., a new species of Campylobacter isolated from the reproductive tract of bulls.</title>
        <authorList>
            <person name="Silva M.F."/>
            <person name="Pereira G."/>
            <person name="Carneiro C."/>
            <person name="Hemphill A."/>
            <person name="Mateus L."/>
            <person name="Lopes-Da-Costa L."/>
            <person name="Silva E."/>
        </authorList>
    </citation>
    <scope>NUCLEOTIDE SEQUENCE [LARGE SCALE GENOMIC DNA]</scope>
    <source>
        <strain evidence="13 14">FMV-PI01</strain>
    </source>
</reference>
<dbReference type="Pfam" id="PF02670">
    <property type="entry name" value="DXP_reductoisom"/>
    <property type="match status" value="1"/>
</dbReference>
<evidence type="ECO:0000313" key="14">
    <source>
        <dbReference type="Proteomes" id="UP000476338"/>
    </source>
</evidence>
<feature type="binding site" evidence="9">
    <location>
        <position position="113"/>
    </location>
    <ligand>
        <name>NADPH</name>
        <dbReference type="ChEBI" id="CHEBI:57783"/>
    </ligand>
</feature>
<feature type="binding site" evidence="9">
    <location>
        <position position="32"/>
    </location>
    <ligand>
        <name>NADPH</name>
        <dbReference type="ChEBI" id="CHEBI:57783"/>
    </ligand>
</feature>
<dbReference type="Proteomes" id="UP000476338">
    <property type="component" value="Unassembled WGS sequence"/>
</dbReference>
<dbReference type="AlphaFoldDB" id="A0A6L5WFX7"/>
<feature type="binding site" evidence="9">
    <location>
        <position position="131"/>
    </location>
    <ligand>
        <name>Mn(2+)</name>
        <dbReference type="ChEBI" id="CHEBI:29035"/>
    </ligand>
</feature>
<dbReference type="InterPro" id="IPR013512">
    <property type="entry name" value="DXP_reductoisomerase_N"/>
</dbReference>
<feature type="domain" description="DXP reductoisomerase C-terminal" evidence="12">
    <location>
        <begin position="239"/>
        <end position="351"/>
    </location>
</feature>
<feature type="binding site" evidence="9">
    <location>
        <position position="155"/>
    </location>
    <ligand>
        <name>1-deoxy-D-xylulose 5-phosphate</name>
        <dbReference type="ChEBI" id="CHEBI:57792"/>
    </ligand>
</feature>
<keyword evidence="3 9" id="KW-0479">Metal-binding</keyword>
<protein>
    <recommendedName>
        <fullName evidence="9">1-deoxy-D-xylulose 5-phosphate reductoisomerase</fullName>
        <shortName evidence="9">DXP reductoisomerase</shortName>
        <ecNumber evidence="9">1.1.1.267</ecNumber>
    </recommendedName>
    <alternativeName>
        <fullName evidence="9">1-deoxyxylulose-5-phosphate reductoisomerase</fullName>
    </alternativeName>
    <alternativeName>
        <fullName evidence="9">2-C-methyl-D-erythritol 4-phosphate synthase</fullName>
    </alternativeName>
</protein>
<dbReference type="GO" id="GO:0030604">
    <property type="term" value="F:1-deoxy-D-xylulose-5-phosphate reductoisomerase activity"/>
    <property type="evidence" value="ECO:0007669"/>
    <property type="project" value="UniProtKB-UniRule"/>
</dbReference>
<accession>A0A6L5WFX7</accession>
<feature type="binding site" evidence="9">
    <location>
        <position position="178"/>
    </location>
    <ligand>
        <name>1-deoxy-D-xylulose 5-phosphate</name>
        <dbReference type="ChEBI" id="CHEBI:57792"/>
    </ligand>
</feature>
<feature type="binding site" evidence="9">
    <location>
        <position position="200"/>
    </location>
    <ligand>
        <name>Mn(2+)</name>
        <dbReference type="ChEBI" id="CHEBI:29035"/>
    </ligand>
</feature>
<feature type="binding site" evidence="9">
    <location>
        <position position="9"/>
    </location>
    <ligand>
        <name>NADPH</name>
        <dbReference type="ChEBI" id="CHEBI:57783"/>
    </ligand>
</feature>
<evidence type="ECO:0000256" key="9">
    <source>
        <dbReference type="HAMAP-Rule" id="MF_00183"/>
    </source>
</evidence>
<keyword evidence="7 9" id="KW-0414">Isoprene biosynthesis</keyword>
<keyword evidence="9" id="KW-0460">Magnesium</keyword>
<feature type="domain" description="1-deoxy-D-xylulose 5-phosphate reductoisomerase C-terminal" evidence="11">
    <location>
        <begin position="127"/>
        <end position="208"/>
    </location>
</feature>
<feature type="binding site" evidence="9">
    <location>
        <position position="184"/>
    </location>
    <ligand>
        <name>NADPH</name>
        <dbReference type="ChEBI" id="CHEBI:57783"/>
    </ligand>
</feature>
<feature type="binding site" evidence="9">
    <location>
        <position position="197"/>
    </location>
    <ligand>
        <name>1-deoxy-D-xylulose 5-phosphate</name>
        <dbReference type="ChEBI" id="CHEBI:57792"/>
    </ligand>
</feature>
<dbReference type="SUPFAM" id="SSF69055">
    <property type="entry name" value="1-deoxy-D-xylulose-5-phosphate reductoisomerase, C-terminal domain"/>
    <property type="match status" value="1"/>
</dbReference>
<dbReference type="PANTHER" id="PTHR30525">
    <property type="entry name" value="1-DEOXY-D-XYLULOSE 5-PHOSPHATE REDUCTOISOMERASE"/>
    <property type="match status" value="1"/>
</dbReference>
<comment type="cofactor">
    <cofactor evidence="9">
        <name>Mg(2+)</name>
        <dbReference type="ChEBI" id="CHEBI:18420"/>
    </cofactor>
    <cofactor evidence="9">
        <name>Mn(2+)</name>
        <dbReference type="ChEBI" id="CHEBI:29035"/>
    </cofactor>
</comment>
<comment type="caution">
    <text evidence="13">The sequence shown here is derived from an EMBL/GenBank/DDBJ whole genome shotgun (WGS) entry which is preliminary data.</text>
</comment>
<dbReference type="PANTHER" id="PTHR30525:SF0">
    <property type="entry name" value="1-DEOXY-D-XYLULOSE 5-PHOSPHATE REDUCTOISOMERASE, CHLOROPLASTIC"/>
    <property type="match status" value="1"/>
</dbReference>
<comment type="similarity">
    <text evidence="2 9">Belongs to the DXR family.</text>
</comment>
<evidence type="ECO:0000256" key="2">
    <source>
        <dbReference type="ARBA" id="ARBA00006825"/>
    </source>
</evidence>
<feature type="binding site" evidence="9">
    <location>
        <position position="112"/>
    </location>
    <ligand>
        <name>1-deoxy-D-xylulose 5-phosphate</name>
        <dbReference type="ChEBI" id="CHEBI:57792"/>
    </ligand>
</feature>
<dbReference type="InterPro" id="IPR026877">
    <property type="entry name" value="DXPR_C"/>
</dbReference>
<dbReference type="UniPathway" id="UPA00056">
    <property type="reaction ID" value="UER00092"/>
</dbReference>
<comment type="pathway">
    <text evidence="1 9">Isoprenoid biosynthesis; isopentenyl diphosphate biosynthesis via DXP pathway; isopentenyl diphosphate from 1-deoxy-D-xylulose 5-phosphate: step 1/6.</text>
</comment>
<feature type="binding site" evidence="9">
    <location>
        <position position="111"/>
    </location>
    <ligand>
        <name>NADPH</name>
        <dbReference type="ChEBI" id="CHEBI:57783"/>
    </ligand>
</feature>
<dbReference type="EMBL" id="VWSJ01000004">
    <property type="protein sequence ID" value="MSN95924.1"/>
    <property type="molecule type" value="Genomic_DNA"/>
</dbReference>
<dbReference type="InterPro" id="IPR036291">
    <property type="entry name" value="NAD(P)-bd_dom_sf"/>
</dbReference>
<keyword evidence="14" id="KW-1185">Reference proteome</keyword>
<dbReference type="Pfam" id="PF13288">
    <property type="entry name" value="DXPR_C"/>
    <property type="match status" value="1"/>
</dbReference>
<dbReference type="GO" id="GO:0070402">
    <property type="term" value="F:NADPH binding"/>
    <property type="evidence" value="ECO:0007669"/>
    <property type="project" value="InterPro"/>
</dbReference>
<evidence type="ECO:0000256" key="7">
    <source>
        <dbReference type="ARBA" id="ARBA00023229"/>
    </source>
</evidence>
<dbReference type="EC" id="1.1.1.267" evidence="9"/>